<comment type="similarity">
    <text evidence="1">Belongs to the apolipoprotein L family.</text>
</comment>
<dbReference type="EMBL" id="JBHFQA010000003">
    <property type="protein sequence ID" value="KAL2100648.1"/>
    <property type="molecule type" value="Genomic_DNA"/>
</dbReference>
<feature type="region of interest" description="Disordered" evidence="2">
    <location>
        <begin position="456"/>
        <end position="494"/>
    </location>
</feature>
<feature type="compositionally biased region" description="Pro residues" evidence="2">
    <location>
        <begin position="468"/>
        <end position="484"/>
    </location>
</feature>
<dbReference type="InterPro" id="IPR008405">
    <property type="entry name" value="ApoL"/>
</dbReference>
<keyword evidence="3" id="KW-0812">Transmembrane</keyword>
<keyword evidence="3" id="KW-1133">Transmembrane helix</keyword>
<feature type="transmembrane region" description="Helical" evidence="3">
    <location>
        <begin position="673"/>
        <end position="695"/>
    </location>
</feature>
<evidence type="ECO:0000313" key="5">
    <source>
        <dbReference type="Proteomes" id="UP001591681"/>
    </source>
</evidence>
<feature type="compositionally biased region" description="Pro residues" evidence="2">
    <location>
        <begin position="512"/>
        <end position="522"/>
    </location>
</feature>
<feature type="region of interest" description="Disordered" evidence="2">
    <location>
        <begin position="1"/>
        <end position="375"/>
    </location>
</feature>
<evidence type="ECO:0000256" key="2">
    <source>
        <dbReference type="SAM" id="MobiDB-lite"/>
    </source>
</evidence>
<dbReference type="Proteomes" id="UP001591681">
    <property type="component" value="Unassembled WGS sequence"/>
</dbReference>
<feature type="region of interest" description="Disordered" evidence="2">
    <location>
        <begin position="507"/>
        <end position="539"/>
    </location>
</feature>
<protein>
    <submittedName>
        <fullName evidence="4">Uncharacterized protein</fullName>
    </submittedName>
</protein>
<name>A0ABD1KN92_9TELE</name>
<comment type="caution">
    <text evidence="4">The sequence shown here is derived from an EMBL/GenBank/DDBJ whole genome shotgun (WGS) entry which is preliminary data.</text>
</comment>
<evidence type="ECO:0000256" key="1">
    <source>
        <dbReference type="ARBA" id="ARBA00010090"/>
    </source>
</evidence>
<accession>A0ABD1KN92</accession>
<keyword evidence="5" id="KW-1185">Reference proteome</keyword>
<feature type="transmembrane region" description="Helical" evidence="3">
    <location>
        <begin position="645"/>
        <end position="667"/>
    </location>
</feature>
<evidence type="ECO:0000313" key="4">
    <source>
        <dbReference type="EMBL" id="KAL2100648.1"/>
    </source>
</evidence>
<sequence length="915" mass="97774">MSVPTEENMKADTFQKVPRSGKPPPVPPKSPSLRWVYQTPKDPPDTPKPPSPSVGVYQTPKELDTPKSPSVGVYQTPKDPPDTPKGPSVGVYQTPKDPPDTPKSPSVGVYQTQKDPDTISSPPVSQKGSSARESFASPGLVRPPPVPHKTKSYTYLRPSPPACSDSSYARQASSPSSPGSVPSADSDARPSCQTAPRPPHSVSLEPDRTQQQAPEGSVAGELPQTSQLPQPPPPAPQTSQSPQPPPPAPQTPQSPQPPPPAPQTPQSPQPPPPAPQTPQSPQPPPPAPKARSIYLTSSDMSPGCDTTGSQSSMEMTHTPTENTPLLPEQPAEYDTLRSDSQKMTSIATPPPVPPKTKTRPRSQPTGMTMGGYDNVFLHPESGVQWEAYQTPHPDCPAYEAHADYMSPTSTSRGGYIHMSGTPSPQAASKKNPALGLLRQSAIYETVEQEARPPITQLANGGENVSPSPLHPRPPPFSPPPPPTPSYRGATDSHSPRFYQEHSRIPHYVSVLPHPPGSQPPHGGPRQSQTSSGTLLRSASGSCPDIDAALTSSRSLVQGDDEGPCRLSKMLKTMESFSFYSSHYVMTAEEKTQRFNQMANKTHMALKCFQSMLLTRADTLRSHISELNGIADNLEKVSQRHKMTGITGGTASAAGGVAAVVGIALAPLTMGASLIATAVGAGVAVAAGGVGAGSAIKKKKMKSTDHKRVEEIMRAYKDQVLDLDQSLEMVRAGMEGLRRHTVTDLTDASDEAVWMARVAEAAYQLSEAGSAKPSLLSAVAVLRGFDAGAEVYSNNEGQKLKKGSEKKFAAFLFSESPSENALKARWPRNCLQQSDSSKQRSASTQCTDSNNISIKMASFVTFPITAVADSIEETFDFHQIRDLLILRITHSHVTNELTVWPRRYGGPILGAFDSDG</sequence>
<feature type="compositionally biased region" description="Pro residues" evidence="2">
    <location>
        <begin position="21"/>
        <end position="30"/>
    </location>
</feature>
<organism evidence="4 5">
    <name type="scientific">Coilia grayii</name>
    <name type="common">Gray's grenadier anchovy</name>
    <dbReference type="NCBI Taxonomy" id="363190"/>
    <lineage>
        <taxon>Eukaryota</taxon>
        <taxon>Metazoa</taxon>
        <taxon>Chordata</taxon>
        <taxon>Craniata</taxon>
        <taxon>Vertebrata</taxon>
        <taxon>Euteleostomi</taxon>
        <taxon>Actinopterygii</taxon>
        <taxon>Neopterygii</taxon>
        <taxon>Teleostei</taxon>
        <taxon>Clupei</taxon>
        <taxon>Clupeiformes</taxon>
        <taxon>Clupeoidei</taxon>
        <taxon>Engraulidae</taxon>
        <taxon>Coilinae</taxon>
        <taxon>Coilia</taxon>
    </lineage>
</organism>
<feature type="compositionally biased region" description="Pro residues" evidence="2">
    <location>
        <begin position="229"/>
        <end position="288"/>
    </location>
</feature>
<feature type="compositionally biased region" description="Polar residues" evidence="2">
    <location>
        <begin position="294"/>
        <end position="323"/>
    </location>
</feature>
<dbReference type="AlphaFoldDB" id="A0ABD1KN92"/>
<dbReference type="PANTHER" id="PTHR14096:SF59">
    <property type="entry name" value="APOLIPOPROTEIN L, 1 ISOFORM X1"/>
    <property type="match status" value="1"/>
</dbReference>
<dbReference type="Pfam" id="PF05461">
    <property type="entry name" value="ApoL"/>
    <property type="match status" value="1"/>
</dbReference>
<proteinExistence type="inferred from homology"/>
<keyword evidence="3" id="KW-0472">Membrane</keyword>
<reference evidence="4 5" key="1">
    <citation type="submission" date="2024-09" db="EMBL/GenBank/DDBJ databases">
        <title>A chromosome-level genome assembly of Gray's grenadier anchovy, Coilia grayii.</title>
        <authorList>
            <person name="Fu Z."/>
        </authorList>
    </citation>
    <scope>NUCLEOTIDE SEQUENCE [LARGE SCALE GENOMIC DNA]</scope>
    <source>
        <strain evidence="4">G4</strain>
        <tissue evidence="4">Muscle</tissue>
    </source>
</reference>
<dbReference type="PANTHER" id="PTHR14096">
    <property type="entry name" value="APOLIPOPROTEIN L"/>
    <property type="match status" value="1"/>
</dbReference>
<evidence type="ECO:0000256" key="3">
    <source>
        <dbReference type="SAM" id="Phobius"/>
    </source>
</evidence>
<feature type="compositionally biased region" description="Low complexity" evidence="2">
    <location>
        <begin position="164"/>
        <end position="185"/>
    </location>
</feature>
<gene>
    <name evidence="4" type="ORF">ACEWY4_002409</name>
</gene>
<feature type="compositionally biased region" description="Polar residues" evidence="2">
    <location>
        <begin position="109"/>
        <end position="132"/>
    </location>
</feature>
<feature type="compositionally biased region" description="Polar residues" evidence="2">
    <location>
        <begin position="529"/>
        <end position="539"/>
    </location>
</feature>